<sequence length="85" mass="9897">MKSKLKISINGEAVQYVFLGKEYDEDIVQCYLEILNVESIATFEITNKVLFDVFEEQKNVVRTHINSKHKSFILIPQNDKGMLNF</sequence>
<accession>A0A9E8MUW8</accession>
<dbReference type="AlphaFoldDB" id="A0A9E8MUW8"/>
<dbReference type="InterPro" id="IPR046525">
    <property type="entry name" value="DUF6702"/>
</dbReference>
<evidence type="ECO:0000313" key="1">
    <source>
        <dbReference type="EMBL" id="WAC01501.1"/>
    </source>
</evidence>
<evidence type="ECO:0000313" key="2">
    <source>
        <dbReference type="Proteomes" id="UP001164705"/>
    </source>
</evidence>
<reference evidence="1" key="1">
    <citation type="submission" date="2022-11" db="EMBL/GenBank/DDBJ databases">
        <title>Lacinutrix neustonica HL-RS19T sp. nov., isolated from the surface microlayer sample of brackish Lake Shihwa.</title>
        <authorList>
            <person name="Choi J.Y."/>
            <person name="Hwang C.Y."/>
        </authorList>
    </citation>
    <scope>NUCLEOTIDE SEQUENCE</scope>
    <source>
        <strain evidence="1">HL-RS19</strain>
    </source>
</reference>
<keyword evidence="2" id="KW-1185">Reference proteome</keyword>
<dbReference type="KEGG" id="lnu:N7U66_16050"/>
<dbReference type="EMBL" id="CP113088">
    <property type="protein sequence ID" value="WAC01501.1"/>
    <property type="molecule type" value="Genomic_DNA"/>
</dbReference>
<organism evidence="1 2">
    <name type="scientific">Lacinutrix neustonica</name>
    <dbReference type="NCBI Taxonomy" id="2980107"/>
    <lineage>
        <taxon>Bacteria</taxon>
        <taxon>Pseudomonadati</taxon>
        <taxon>Bacteroidota</taxon>
        <taxon>Flavobacteriia</taxon>
        <taxon>Flavobacteriales</taxon>
        <taxon>Flavobacteriaceae</taxon>
        <taxon>Lacinutrix</taxon>
    </lineage>
</organism>
<protein>
    <submittedName>
        <fullName evidence="1">Uncharacterized protein</fullName>
    </submittedName>
</protein>
<dbReference type="Pfam" id="PF20420">
    <property type="entry name" value="DUF6702"/>
    <property type="match status" value="1"/>
</dbReference>
<name>A0A9E8MUW8_9FLAO</name>
<proteinExistence type="predicted"/>
<dbReference type="Proteomes" id="UP001164705">
    <property type="component" value="Chromosome"/>
</dbReference>
<gene>
    <name evidence="1" type="ORF">N7U66_16050</name>
</gene>